<dbReference type="Proteomes" id="UP001233999">
    <property type="component" value="Unassembled WGS sequence"/>
</dbReference>
<proteinExistence type="predicted"/>
<reference evidence="1" key="2">
    <citation type="submission" date="2023-05" db="EMBL/GenBank/DDBJ databases">
        <authorList>
            <person name="Fouks B."/>
        </authorList>
    </citation>
    <scope>NUCLEOTIDE SEQUENCE</scope>
    <source>
        <strain evidence="1">Stay&amp;Tobe</strain>
        <tissue evidence="1">Testes</tissue>
    </source>
</reference>
<feature type="non-terminal residue" evidence="1">
    <location>
        <position position="110"/>
    </location>
</feature>
<accession>A0AAD8ADP0</accession>
<evidence type="ECO:0000313" key="1">
    <source>
        <dbReference type="EMBL" id="KAJ9597097.1"/>
    </source>
</evidence>
<keyword evidence="2" id="KW-1185">Reference proteome</keyword>
<reference evidence="1" key="1">
    <citation type="journal article" date="2023" name="IScience">
        <title>Live-bearing cockroach genome reveals convergent evolutionary mechanisms linked to viviparity in insects and beyond.</title>
        <authorList>
            <person name="Fouks B."/>
            <person name="Harrison M.C."/>
            <person name="Mikhailova A.A."/>
            <person name="Marchal E."/>
            <person name="English S."/>
            <person name="Carruthers M."/>
            <person name="Jennings E.C."/>
            <person name="Chiamaka E.L."/>
            <person name="Frigard R.A."/>
            <person name="Pippel M."/>
            <person name="Attardo G.M."/>
            <person name="Benoit J.B."/>
            <person name="Bornberg-Bauer E."/>
            <person name="Tobe S.S."/>
        </authorList>
    </citation>
    <scope>NUCLEOTIDE SEQUENCE</scope>
    <source>
        <strain evidence="1">Stay&amp;Tobe</strain>
    </source>
</reference>
<gene>
    <name evidence="1" type="ORF">L9F63_027008</name>
</gene>
<evidence type="ECO:0000313" key="2">
    <source>
        <dbReference type="Proteomes" id="UP001233999"/>
    </source>
</evidence>
<sequence length="110" mass="12700">RLLDDDENPNCQKLTLTISDSLIQDITSRNRYLWKQNKQTIFRNTSNLSGESLDDFRNTFENGDINFLGTCKEANLFSKYHKNSKAPEISRSTCIYGEVLYDKVHVVCTT</sequence>
<dbReference type="AlphaFoldDB" id="A0AAD8ADP0"/>
<feature type="non-terminal residue" evidence="1">
    <location>
        <position position="1"/>
    </location>
</feature>
<organism evidence="1 2">
    <name type="scientific">Diploptera punctata</name>
    <name type="common">Pacific beetle cockroach</name>
    <dbReference type="NCBI Taxonomy" id="6984"/>
    <lineage>
        <taxon>Eukaryota</taxon>
        <taxon>Metazoa</taxon>
        <taxon>Ecdysozoa</taxon>
        <taxon>Arthropoda</taxon>
        <taxon>Hexapoda</taxon>
        <taxon>Insecta</taxon>
        <taxon>Pterygota</taxon>
        <taxon>Neoptera</taxon>
        <taxon>Polyneoptera</taxon>
        <taxon>Dictyoptera</taxon>
        <taxon>Blattodea</taxon>
        <taxon>Blaberoidea</taxon>
        <taxon>Blaberidae</taxon>
        <taxon>Diplopterinae</taxon>
        <taxon>Diploptera</taxon>
    </lineage>
</organism>
<protein>
    <submittedName>
        <fullName evidence="1">Uncharacterized protein</fullName>
    </submittedName>
</protein>
<comment type="caution">
    <text evidence="1">The sequence shown here is derived from an EMBL/GenBank/DDBJ whole genome shotgun (WGS) entry which is preliminary data.</text>
</comment>
<dbReference type="EMBL" id="JASPKZ010001824">
    <property type="protein sequence ID" value="KAJ9597097.1"/>
    <property type="molecule type" value="Genomic_DNA"/>
</dbReference>
<name>A0AAD8ADP0_DIPPU</name>